<feature type="non-terminal residue" evidence="1">
    <location>
        <position position="1"/>
    </location>
</feature>
<proteinExistence type="predicted"/>
<dbReference type="AlphaFoldDB" id="A0A2J0YSB9"/>
<gene>
    <name evidence="1" type="ORF">CEJ86_33980</name>
</gene>
<dbReference type="EMBL" id="NJGD01000217">
    <property type="protein sequence ID" value="PJR05565.1"/>
    <property type="molecule type" value="Genomic_DNA"/>
</dbReference>
<protein>
    <submittedName>
        <fullName evidence="1">Peptidase M16</fullName>
    </submittedName>
</protein>
<evidence type="ECO:0000313" key="2">
    <source>
        <dbReference type="Proteomes" id="UP000231987"/>
    </source>
</evidence>
<sequence length="83" mass="8921">RAKPRLVAETVYSSDSQSSLARIYGSALAIGESIEEVRRWPSDIEGVTQARLAAVAERYLVPARSVTGYLTKTRDPDAAIAAA</sequence>
<dbReference type="Proteomes" id="UP000231987">
    <property type="component" value="Unassembled WGS sequence"/>
</dbReference>
<dbReference type="SUPFAM" id="SSF63411">
    <property type="entry name" value="LuxS/MPP-like metallohydrolase"/>
    <property type="match status" value="1"/>
</dbReference>
<dbReference type="InterPro" id="IPR011249">
    <property type="entry name" value="Metalloenz_LuxS/M16"/>
</dbReference>
<dbReference type="GO" id="GO:0046872">
    <property type="term" value="F:metal ion binding"/>
    <property type="evidence" value="ECO:0007669"/>
    <property type="project" value="InterPro"/>
</dbReference>
<accession>A0A2J0YSB9</accession>
<dbReference type="Gene3D" id="3.30.830.10">
    <property type="entry name" value="Metalloenzyme, LuxS/M16 peptidase-like"/>
    <property type="match status" value="1"/>
</dbReference>
<reference evidence="1 2" key="1">
    <citation type="submission" date="2017-06" db="EMBL/GenBank/DDBJ databases">
        <title>Ensifer strains isolated from leguminous trees and herbs display diverse denitrification phenotypes with some acting as strong N2O sinks.</title>
        <authorList>
            <person name="Woliy K."/>
            <person name="Mania D."/>
            <person name="Bakken L.R."/>
            <person name="Frostegard A."/>
        </authorList>
    </citation>
    <scope>NUCLEOTIDE SEQUENCE [LARGE SCALE GENOMIC DNA]</scope>
    <source>
        <strain evidence="1 2">AC50a</strain>
    </source>
</reference>
<comment type="caution">
    <text evidence="1">The sequence shown here is derived from an EMBL/GenBank/DDBJ whole genome shotgun (WGS) entry which is preliminary data.</text>
</comment>
<organism evidence="1 2">
    <name type="scientific">Rhizobium meliloti</name>
    <name type="common">Ensifer meliloti</name>
    <name type="synonym">Sinorhizobium meliloti</name>
    <dbReference type="NCBI Taxonomy" id="382"/>
    <lineage>
        <taxon>Bacteria</taxon>
        <taxon>Pseudomonadati</taxon>
        <taxon>Pseudomonadota</taxon>
        <taxon>Alphaproteobacteria</taxon>
        <taxon>Hyphomicrobiales</taxon>
        <taxon>Rhizobiaceae</taxon>
        <taxon>Sinorhizobium/Ensifer group</taxon>
        <taxon>Sinorhizobium</taxon>
    </lineage>
</organism>
<evidence type="ECO:0000313" key="1">
    <source>
        <dbReference type="EMBL" id="PJR05565.1"/>
    </source>
</evidence>
<name>A0A2J0YSB9_RHIML</name>